<dbReference type="Pfam" id="PF05380">
    <property type="entry name" value="Peptidase_A17"/>
    <property type="match status" value="1"/>
</dbReference>
<evidence type="ECO:0000256" key="1">
    <source>
        <dbReference type="PROSITE-ProRule" id="PRU00047"/>
    </source>
</evidence>
<dbReference type="PROSITE" id="PS50158">
    <property type="entry name" value="ZF_CCHC"/>
    <property type="match status" value="2"/>
</dbReference>
<gene>
    <name evidence="5" type="ORF">LAZ67_7000901</name>
</gene>
<dbReference type="Proteomes" id="UP001235939">
    <property type="component" value="Chromosome 07"/>
</dbReference>
<dbReference type="InterPro" id="IPR021109">
    <property type="entry name" value="Peptidase_aspartic_dom_sf"/>
</dbReference>
<evidence type="ECO:0000313" key="6">
    <source>
        <dbReference type="Proteomes" id="UP001235939"/>
    </source>
</evidence>
<dbReference type="PROSITE" id="PS00141">
    <property type="entry name" value="ASP_PROTEASE"/>
    <property type="match status" value="1"/>
</dbReference>
<reference evidence="5 6" key="1">
    <citation type="submission" date="2022-01" db="EMBL/GenBank/DDBJ databases">
        <title>A chromosomal length assembly of Cordylochernes scorpioides.</title>
        <authorList>
            <person name="Zeh D."/>
            <person name="Zeh J."/>
        </authorList>
    </citation>
    <scope>NUCLEOTIDE SEQUENCE [LARGE SCALE GENOMIC DNA]</scope>
    <source>
        <strain evidence="5">IN4F17</strain>
        <tissue evidence="5">Whole Body</tissue>
    </source>
</reference>
<dbReference type="InterPro" id="IPR001878">
    <property type="entry name" value="Znf_CCHC"/>
</dbReference>
<evidence type="ECO:0000259" key="4">
    <source>
        <dbReference type="PROSITE" id="PS50158"/>
    </source>
</evidence>
<keyword evidence="1" id="KW-0862">Zinc</keyword>
<keyword evidence="1" id="KW-0479">Metal-binding</keyword>
<dbReference type="SUPFAM" id="SSF57756">
    <property type="entry name" value="Retrovirus zinc finger-like domains"/>
    <property type="match status" value="1"/>
</dbReference>
<dbReference type="InterPro" id="IPR008042">
    <property type="entry name" value="Retrotrans_Pao"/>
</dbReference>
<dbReference type="Gene3D" id="2.40.70.10">
    <property type="entry name" value="Acid Proteases"/>
    <property type="match status" value="1"/>
</dbReference>
<dbReference type="InterPro" id="IPR036875">
    <property type="entry name" value="Znf_CCHC_sf"/>
</dbReference>
<name>A0ABY6KPR5_9ARAC</name>
<sequence length="1629" mass="184429">MIPGLHLRSATLGPTYFIQGRCLSDPYTSAKHILRGGPLYFNHTNPILERHPSSLHCHLDSRLALKWRLRRGNTNQGRNLLRCQVLGKMAGQVLGKMAGQMLGKMAGQMLGKMAGQVLGKMAGQVLGKMAGQMLDKMAGQVLDGWPSVGWLAKCWMGGQVLGKMGGQVLGKMGGQVLGKMGGQVLGKMGGQVLGKMGGQVLGKMGGQVLGIRFTSTAAVEPLNYGNLLDRIRDIFAITPENLMTEREFQLVNDSQEAEMKLTDDNFLLSTVTAKEELGEDDDATVTQRLPSLREARTAPETVLLITASSPTTSEVSFASSSHHRTVKLPKIELKKFTGEIKDWLGWWAQFNKIHVDPTLEDSDKFQYLVQSMSPGTRASKLVDSYPLTAENYPKVIEILTERFGRPELLQQVYVRDLIRLMIDCSSKQQLKVTSFYDELVTHLRALESLKIEARQMSVFIFPMIEACLSEELMKAWQRSPLHDVKIDANDSTQTRVDLIMEFLQKEAAAEQDRALSGSKFGLKSLKQDRNVGRQSHPAKIPTASGLFAGRAQNCIFCNKDHKNTECLAARRMSIKKRRERIKNAKCCFSCLQPGHISSNCRRRITECIRCKKKHLDILCPLNAPGRESADEDKEQVEDCDVSPTVDNGVSFSSLSASSLILLQTLKIKVEGATSAKVVRVLLDTGSQRSYILSKTAQDLGLSPIGQESLKHVVFGGYTSESVHQEYRVNLGHASGNFKMVAKLLDQKRICGNLPRLNRGPWLKELKAGRIWVPDIGKDDMEIEILLGCDVYVVSLPWTVEKAKIADNREIAMKRLEQTTKKLISLNLYEYYDDIFRGWLDDGIIEKVPAEQHDAEIFYLPQRPVVKLSSGTTPIRPVFDASSKKDWQIHTFVDASSEAYAAVVFLRTRVADKIEVHMMTAKSRVAPVKRPTIPRLELLACVVGARLNKMIFEALELKDIKNVFWSDATTALAWIKRDDQWGTFVGNRVKEMCRLSDLGNWRYAPSECNPADLPSRGCSLSRLIQSRWWEGPSWLKLSKEFWPSRYKDLNEEEICADRKKIAVVTTVKSTDHWYMKYFSSFIKNVRMMAWIRRFINNLRSSTKVKGELSVKVIVEAELALLKLVQAECFPSHSIPGLKGGATPRPRERIVPRDREGSRVTLVSEVGFFLVEVTRRLPMIQGLREEKEKLLKEERRVLKEEEKEKEKLLREEEKEKERLLKEKRRSLKEEEKEKEKLLREEEKERLLKEKRRVLKEKEKEEERLLRQQEREEFHQKAALENNIGEVRTECKRLEIELARMKSLEGAVISPTGRNIPPPTFDGQTSLEGFRRQFEAVTRNNGWGETEKVTNLIVALRGPALDLLRAVPRADQQSYAMLMGELELRYGEQHLRQVYQAQLKLRRQKAGKRYGATVGCVVEQSTTGGGGKSNAIKEILKRLERLEETGRPGRRSAGPCFRCGRHGHLKRQCTVRLPDQRQPGKLNSYNVMDRPGRKHGSADALSRGPCGDCRHCEKIDEHGVTSRRTTMVPSDDWTSESCRTIQQRDPNVGPILEWKERGNERPSWEMISDKSPELKTLWSQWDSLSIENGLLKRIWESADGKSKTMQLVVPKVQVPNVLREIHGGVSGGSFWH</sequence>
<evidence type="ECO:0000256" key="2">
    <source>
        <dbReference type="SAM" id="Coils"/>
    </source>
</evidence>
<dbReference type="PANTHER" id="PTHR47331:SF1">
    <property type="entry name" value="GAG-LIKE PROTEIN"/>
    <property type="match status" value="1"/>
</dbReference>
<dbReference type="Pfam" id="PF03564">
    <property type="entry name" value="DUF1759"/>
    <property type="match status" value="1"/>
</dbReference>
<evidence type="ECO:0000313" key="5">
    <source>
        <dbReference type="EMBL" id="UYV69827.1"/>
    </source>
</evidence>
<dbReference type="PANTHER" id="PTHR47331">
    <property type="entry name" value="PHD-TYPE DOMAIN-CONTAINING PROTEIN"/>
    <property type="match status" value="1"/>
</dbReference>
<keyword evidence="6" id="KW-1185">Reference proteome</keyword>
<accession>A0ABY6KPR5</accession>
<dbReference type="EMBL" id="CP092869">
    <property type="protein sequence ID" value="UYV69827.1"/>
    <property type="molecule type" value="Genomic_DNA"/>
</dbReference>
<dbReference type="InterPro" id="IPR001969">
    <property type="entry name" value="Aspartic_peptidase_AS"/>
</dbReference>
<proteinExistence type="predicted"/>
<dbReference type="SMART" id="SM00343">
    <property type="entry name" value="ZnF_C2HC"/>
    <property type="match status" value="2"/>
</dbReference>
<keyword evidence="2" id="KW-0175">Coiled coil</keyword>
<feature type="domain" description="CCHC-type" evidence="4">
    <location>
        <begin position="1453"/>
        <end position="1466"/>
    </location>
</feature>
<feature type="coiled-coil region" evidence="2">
    <location>
        <begin position="1178"/>
        <end position="1301"/>
    </location>
</feature>
<feature type="domain" description="CCHC-type" evidence="4">
    <location>
        <begin position="587"/>
        <end position="602"/>
    </location>
</feature>
<feature type="region of interest" description="Disordered" evidence="3">
    <location>
        <begin position="1469"/>
        <end position="1497"/>
    </location>
</feature>
<organism evidence="5 6">
    <name type="scientific">Cordylochernes scorpioides</name>
    <dbReference type="NCBI Taxonomy" id="51811"/>
    <lineage>
        <taxon>Eukaryota</taxon>
        <taxon>Metazoa</taxon>
        <taxon>Ecdysozoa</taxon>
        <taxon>Arthropoda</taxon>
        <taxon>Chelicerata</taxon>
        <taxon>Arachnida</taxon>
        <taxon>Pseudoscorpiones</taxon>
        <taxon>Cheliferoidea</taxon>
        <taxon>Chernetidae</taxon>
        <taxon>Cordylochernes</taxon>
    </lineage>
</organism>
<keyword evidence="1" id="KW-0863">Zinc-finger</keyword>
<protein>
    <recommendedName>
        <fullName evidence="4">CCHC-type domain-containing protein</fullName>
    </recommendedName>
</protein>
<evidence type="ECO:0000256" key="3">
    <source>
        <dbReference type="SAM" id="MobiDB-lite"/>
    </source>
</evidence>
<dbReference type="InterPro" id="IPR005312">
    <property type="entry name" value="DUF1759"/>
</dbReference>